<evidence type="ECO:0000256" key="1">
    <source>
        <dbReference type="SAM" id="Phobius"/>
    </source>
</evidence>
<gene>
    <name evidence="2" type="ORF">FACI_IFERC00001G0597</name>
</gene>
<reference evidence="2 3" key="1">
    <citation type="journal article" date="2007" name="Proc. Natl. Acad. Sci. U.S.A.">
        <title>Genome dynamics in a natural archaeal population.</title>
        <authorList>
            <person name="Allen E.E."/>
            <person name="Tyson G.W."/>
            <person name="Whitaker R.J."/>
            <person name="Detter J.C."/>
            <person name="Richardson P.M."/>
            <person name="Banfield J.F."/>
        </authorList>
    </citation>
    <scope>NUCLEOTIDE SEQUENCE [LARGE SCALE GENOMIC DNA]</scope>
    <source>
        <strain evidence="3">fer1</strain>
    </source>
</reference>
<evidence type="ECO:0000313" key="3">
    <source>
        <dbReference type="Proteomes" id="UP000014660"/>
    </source>
</evidence>
<keyword evidence="3" id="KW-1185">Reference proteome</keyword>
<evidence type="ECO:0000313" key="2">
    <source>
        <dbReference type="EMBL" id="AGO60577.1"/>
    </source>
</evidence>
<dbReference type="Proteomes" id="UP000014660">
    <property type="component" value="Chromosome"/>
</dbReference>
<dbReference type="HOGENOM" id="CLU_1870638_0_0_2"/>
<accession>S0AP80</accession>
<protein>
    <submittedName>
        <fullName evidence="2">Uncharacterized protein</fullName>
    </submittedName>
</protein>
<organism evidence="2 3">
    <name type="scientific">Ferroplasma acidarmanus Fer1</name>
    <dbReference type="NCBI Taxonomy" id="333146"/>
    <lineage>
        <taxon>Archaea</taxon>
        <taxon>Methanobacteriati</taxon>
        <taxon>Thermoplasmatota</taxon>
        <taxon>Thermoplasmata</taxon>
        <taxon>Thermoplasmatales</taxon>
        <taxon>Ferroplasmaceae</taxon>
        <taxon>Ferroplasma</taxon>
    </lineage>
</organism>
<dbReference type="EMBL" id="CP004145">
    <property type="protein sequence ID" value="AGO60577.1"/>
    <property type="molecule type" value="Genomic_DNA"/>
</dbReference>
<feature type="transmembrane region" description="Helical" evidence="1">
    <location>
        <begin position="48"/>
        <end position="67"/>
    </location>
</feature>
<dbReference type="AlphaFoldDB" id="S0AP80"/>
<dbReference type="KEGG" id="fac:FACI_IFERC01G0597"/>
<keyword evidence="1" id="KW-0472">Membrane</keyword>
<keyword evidence="1" id="KW-0812">Transmembrane</keyword>
<keyword evidence="1" id="KW-1133">Transmembrane helix</keyword>
<sequence>MDIICSDKLLCESPNFQIHGVHDEKHFESYTAVALFTYVNLESVFRTFNNFVFLILILVSSLLYNDFNCISIMVMMSEYGEISLAFIHNNWYVFLFSYSSTGTSLTNTRSWRKCCSLTCKGNSRKHNGCYRVTICG</sequence>
<proteinExistence type="predicted"/>
<name>S0AP80_FERAC</name>